<dbReference type="PROSITE" id="PS50979">
    <property type="entry name" value="BC"/>
    <property type="match status" value="1"/>
</dbReference>
<evidence type="ECO:0000256" key="3">
    <source>
        <dbReference type="ARBA" id="ARBA00022840"/>
    </source>
</evidence>
<evidence type="ECO:0000256" key="1">
    <source>
        <dbReference type="ARBA" id="ARBA00022598"/>
    </source>
</evidence>
<dbReference type="EMBL" id="JAAGYU010002459">
    <property type="protein sequence ID" value="NEL81315.1"/>
    <property type="molecule type" value="Genomic_DNA"/>
</dbReference>
<dbReference type="InterPro" id="IPR016185">
    <property type="entry name" value="PreATP-grasp_dom_sf"/>
</dbReference>
<gene>
    <name evidence="8" type="ORF">G3W61_34200</name>
</gene>
<dbReference type="SUPFAM" id="SSF52440">
    <property type="entry name" value="PreATP-grasp domain"/>
    <property type="match status" value="1"/>
</dbReference>
<evidence type="ECO:0000259" key="6">
    <source>
        <dbReference type="PROSITE" id="PS50975"/>
    </source>
</evidence>
<proteinExistence type="predicted"/>
<sequence length="84" mass="8525">AIHPGYGFLSENAAFADACAQAGIVFIGPPAAAIRAMGDKSAAKALMQRAGVPLTPGYHGDEQAPAFLRAQADAIGYPVLIKAS</sequence>
<dbReference type="GO" id="GO:0005524">
    <property type="term" value="F:ATP binding"/>
    <property type="evidence" value="ECO:0007669"/>
    <property type="project" value="UniProtKB-UniRule"/>
</dbReference>
<dbReference type="GO" id="GO:0046872">
    <property type="term" value="F:metal ion binding"/>
    <property type="evidence" value="ECO:0007669"/>
    <property type="project" value="InterPro"/>
</dbReference>
<feature type="non-terminal residue" evidence="8">
    <location>
        <position position="84"/>
    </location>
</feature>
<dbReference type="GO" id="GO:0016874">
    <property type="term" value="F:ligase activity"/>
    <property type="evidence" value="ECO:0007669"/>
    <property type="project" value="UniProtKB-KW"/>
</dbReference>
<organism evidence="8 9">
    <name type="scientific">Xanthomonas perforans</name>
    <dbReference type="NCBI Taxonomy" id="442694"/>
    <lineage>
        <taxon>Bacteria</taxon>
        <taxon>Pseudomonadati</taxon>
        <taxon>Pseudomonadota</taxon>
        <taxon>Gammaproteobacteria</taxon>
        <taxon>Lysobacterales</taxon>
        <taxon>Lysobacteraceae</taxon>
        <taxon>Xanthomonas</taxon>
    </lineage>
</organism>
<evidence type="ECO:0000313" key="8">
    <source>
        <dbReference type="EMBL" id="NEL81315.1"/>
    </source>
</evidence>
<accession>A0A7X5N4H5</accession>
<evidence type="ECO:0000256" key="5">
    <source>
        <dbReference type="PROSITE-ProRule" id="PRU00409"/>
    </source>
</evidence>
<comment type="caution">
    <text evidence="8">The sequence shown here is derived from an EMBL/GenBank/DDBJ whole genome shotgun (WGS) entry which is preliminary data.</text>
</comment>
<dbReference type="Pfam" id="PF00289">
    <property type="entry name" value="Biotin_carb_N"/>
    <property type="match status" value="1"/>
</dbReference>
<feature type="domain" description="ATP-grasp" evidence="6">
    <location>
        <begin position="44"/>
        <end position="84"/>
    </location>
</feature>
<dbReference type="PROSITE" id="PS50975">
    <property type="entry name" value="ATP_GRASP"/>
    <property type="match status" value="1"/>
</dbReference>
<dbReference type="InterPro" id="IPR005481">
    <property type="entry name" value="BC-like_N"/>
</dbReference>
<evidence type="ECO:0000256" key="2">
    <source>
        <dbReference type="ARBA" id="ARBA00022741"/>
    </source>
</evidence>
<evidence type="ECO:0000256" key="4">
    <source>
        <dbReference type="ARBA" id="ARBA00023267"/>
    </source>
</evidence>
<name>A0A7X5N4H5_XANPE</name>
<evidence type="ECO:0000259" key="7">
    <source>
        <dbReference type="PROSITE" id="PS50979"/>
    </source>
</evidence>
<reference evidence="8 9" key="1">
    <citation type="submission" date="2019-11" db="EMBL/GenBank/DDBJ databases">
        <title>Genome-resolved metagenomics to study the prevalence of co-infection and intraspecific heterogeneity among plant pathogen metapopulations.</title>
        <authorList>
            <person name="Newberry E."/>
            <person name="Bhandari R."/>
            <person name="Kemble J."/>
            <person name="Sikora E."/>
            <person name="Potnis N."/>
        </authorList>
    </citation>
    <scope>NUCLEOTIDE SEQUENCE [LARGE SCALE GENOMIC DNA]</scope>
    <source>
        <strain evidence="8">Xp_Tom_Tuscaloosa_18b</strain>
    </source>
</reference>
<dbReference type="InterPro" id="IPR050856">
    <property type="entry name" value="Biotin_carboxylase_complex"/>
</dbReference>
<dbReference type="InterPro" id="IPR011761">
    <property type="entry name" value="ATP-grasp"/>
</dbReference>
<dbReference type="Gene3D" id="3.30.470.20">
    <property type="entry name" value="ATP-grasp fold, B domain"/>
    <property type="match status" value="1"/>
</dbReference>
<keyword evidence="2 5" id="KW-0547">Nucleotide-binding</keyword>
<evidence type="ECO:0000313" key="9">
    <source>
        <dbReference type="Proteomes" id="UP000471082"/>
    </source>
</evidence>
<keyword evidence="4" id="KW-0092">Biotin</keyword>
<feature type="non-terminal residue" evidence="8">
    <location>
        <position position="1"/>
    </location>
</feature>
<dbReference type="Proteomes" id="UP000471082">
    <property type="component" value="Unassembled WGS sequence"/>
</dbReference>
<keyword evidence="1" id="KW-0436">Ligase</keyword>
<dbReference type="InterPro" id="IPR005479">
    <property type="entry name" value="CPAse_ATP-bd"/>
</dbReference>
<dbReference type="AlphaFoldDB" id="A0A7X5N4H5"/>
<dbReference type="InterPro" id="IPR011764">
    <property type="entry name" value="Biotin_carboxylation_dom"/>
</dbReference>
<keyword evidence="3 5" id="KW-0067">ATP-binding</keyword>
<dbReference type="Pfam" id="PF02786">
    <property type="entry name" value="CPSase_L_D2"/>
    <property type="match status" value="1"/>
</dbReference>
<protein>
    <submittedName>
        <fullName evidence="8">3-methylcrotonyl-CoA carboxylase</fullName>
    </submittedName>
</protein>
<feature type="domain" description="Biotin carboxylation" evidence="7">
    <location>
        <begin position="1"/>
        <end position="84"/>
    </location>
</feature>
<dbReference type="SUPFAM" id="SSF56059">
    <property type="entry name" value="Glutathione synthetase ATP-binding domain-like"/>
    <property type="match status" value="1"/>
</dbReference>
<dbReference type="PANTHER" id="PTHR18866">
    <property type="entry name" value="CARBOXYLASE:PYRUVATE/ACETYL-COA/PROPIONYL-COA CARBOXYLASE"/>
    <property type="match status" value="1"/>
</dbReference>
<dbReference type="PANTHER" id="PTHR18866:SF33">
    <property type="entry name" value="METHYLCROTONOYL-COA CARBOXYLASE SUBUNIT ALPHA, MITOCHONDRIAL-RELATED"/>
    <property type="match status" value="1"/>
</dbReference>